<dbReference type="OrthoDB" id="1305378at2759"/>
<dbReference type="PANTHER" id="PTHR34222">
    <property type="entry name" value="GAG_PRE-INTEGRS DOMAIN-CONTAINING PROTEIN"/>
    <property type="match status" value="1"/>
</dbReference>
<dbReference type="EMBL" id="BJWL01000023">
    <property type="protein sequence ID" value="GFZ13192.1"/>
    <property type="molecule type" value="Genomic_DNA"/>
</dbReference>
<reference evidence="1 2" key="1">
    <citation type="submission" date="2019-07" db="EMBL/GenBank/DDBJ databases">
        <title>De Novo Assembly of kiwifruit Actinidia rufa.</title>
        <authorList>
            <person name="Sugita-Konishi S."/>
            <person name="Sato K."/>
            <person name="Mori E."/>
            <person name="Abe Y."/>
            <person name="Kisaki G."/>
            <person name="Hamano K."/>
            <person name="Suezawa K."/>
            <person name="Otani M."/>
            <person name="Fukuda T."/>
            <person name="Manabe T."/>
            <person name="Gomi K."/>
            <person name="Tabuchi M."/>
            <person name="Akimitsu K."/>
            <person name="Kataoka I."/>
        </authorList>
    </citation>
    <scope>NUCLEOTIDE SEQUENCE [LARGE SCALE GENOMIC DNA]</scope>
    <source>
        <strain evidence="2">cv. Fuchu</strain>
    </source>
</reference>
<name>A0A7J0GQX0_9ERIC</name>
<dbReference type="Proteomes" id="UP000585474">
    <property type="component" value="Unassembled WGS sequence"/>
</dbReference>
<comment type="caution">
    <text evidence="1">The sequence shown here is derived from an EMBL/GenBank/DDBJ whole genome shotgun (WGS) entry which is preliminary data.</text>
</comment>
<keyword evidence="2" id="KW-1185">Reference proteome</keyword>
<gene>
    <name evidence="1" type="ORF">Acr_23g0015770</name>
</gene>
<accession>A0A7J0GQX0</accession>
<sequence>MILKIGEGFLPLDTAKYIWDTAFETYSKRGNIAQLFDLHQCVDRLDQAKMTSLQYYYTITTLWFLAGLRDKYDQVQCRILNIDPVPSLREAFAIIQNEESHRGVMVPPIPYDRSALVSVLQSECRRQPTHRDSGPSVVVMIKISYIMITASDLITLGRLTGSPRSTSFSRTRLSFKLCRWPWW</sequence>
<evidence type="ECO:0000313" key="2">
    <source>
        <dbReference type="Proteomes" id="UP000585474"/>
    </source>
</evidence>
<dbReference type="AlphaFoldDB" id="A0A7J0GQX0"/>
<protein>
    <submittedName>
        <fullName evidence="1">Uncharacterized protein</fullName>
    </submittedName>
</protein>
<dbReference type="PANTHER" id="PTHR34222:SF79">
    <property type="entry name" value="RETROVIRUS-RELATED POL POLYPROTEIN FROM TRANSPOSON TNT 1-94"/>
    <property type="match status" value="1"/>
</dbReference>
<organism evidence="1 2">
    <name type="scientific">Actinidia rufa</name>
    <dbReference type="NCBI Taxonomy" id="165716"/>
    <lineage>
        <taxon>Eukaryota</taxon>
        <taxon>Viridiplantae</taxon>
        <taxon>Streptophyta</taxon>
        <taxon>Embryophyta</taxon>
        <taxon>Tracheophyta</taxon>
        <taxon>Spermatophyta</taxon>
        <taxon>Magnoliopsida</taxon>
        <taxon>eudicotyledons</taxon>
        <taxon>Gunneridae</taxon>
        <taxon>Pentapetalae</taxon>
        <taxon>asterids</taxon>
        <taxon>Ericales</taxon>
        <taxon>Actinidiaceae</taxon>
        <taxon>Actinidia</taxon>
    </lineage>
</organism>
<evidence type="ECO:0000313" key="1">
    <source>
        <dbReference type="EMBL" id="GFZ13192.1"/>
    </source>
</evidence>
<proteinExistence type="predicted"/>